<dbReference type="PANTHER" id="PTHR45654:SF77">
    <property type="entry name" value="HOMEOBOX-LEUCINE ZIPPER PROTEIN MERISTEM L1"/>
    <property type="match status" value="1"/>
</dbReference>
<keyword evidence="8 9" id="KW-0539">Nucleus</keyword>
<accession>A0A8T2TPT2</accession>
<dbReference type="SMART" id="SM00234">
    <property type="entry name" value="START"/>
    <property type="match status" value="1"/>
</dbReference>
<dbReference type="GO" id="GO:0005634">
    <property type="term" value="C:nucleus"/>
    <property type="evidence" value="ECO:0007669"/>
    <property type="project" value="UniProtKB-SubCell"/>
</dbReference>
<dbReference type="Pfam" id="PF01852">
    <property type="entry name" value="START"/>
    <property type="match status" value="1"/>
</dbReference>
<name>A0A8T2TPT2_CERRI</name>
<dbReference type="Pfam" id="PF25797">
    <property type="entry name" value="PDF2_C"/>
    <property type="match status" value="1"/>
</dbReference>
<dbReference type="InterPro" id="IPR009057">
    <property type="entry name" value="Homeodomain-like_sf"/>
</dbReference>
<comment type="similarity">
    <text evidence="2">Belongs to the HD-ZIP homeobox family. Class IV subfamily.</text>
</comment>
<evidence type="ECO:0000259" key="13">
    <source>
        <dbReference type="PROSITE" id="PS50071"/>
    </source>
</evidence>
<dbReference type="AlphaFoldDB" id="A0A8T2TPT2"/>
<feature type="coiled-coil region" evidence="11">
    <location>
        <begin position="155"/>
        <end position="182"/>
    </location>
</feature>
<reference evidence="15" key="1">
    <citation type="submission" date="2021-08" db="EMBL/GenBank/DDBJ databases">
        <title>WGS assembly of Ceratopteris richardii.</title>
        <authorList>
            <person name="Marchant D.B."/>
            <person name="Chen G."/>
            <person name="Jenkins J."/>
            <person name="Shu S."/>
            <person name="Leebens-Mack J."/>
            <person name="Grimwood J."/>
            <person name="Schmutz J."/>
            <person name="Soltis P."/>
            <person name="Soltis D."/>
            <person name="Chen Z.-H."/>
        </authorList>
    </citation>
    <scope>NUCLEOTIDE SEQUENCE</scope>
    <source>
        <strain evidence="15">Whitten #5841</strain>
        <tissue evidence="15">Leaf</tissue>
    </source>
</reference>
<dbReference type="Gene3D" id="1.10.10.60">
    <property type="entry name" value="Homeodomain-like"/>
    <property type="match status" value="1"/>
</dbReference>
<dbReference type="PANTHER" id="PTHR45654">
    <property type="entry name" value="HOMEOBOX-LEUCINE ZIPPER PROTEIN MERISTEM L1"/>
    <property type="match status" value="1"/>
</dbReference>
<dbReference type="SMART" id="SM00389">
    <property type="entry name" value="HOX"/>
    <property type="match status" value="1"/>
</dbReference>
<keyword evidence="7" id="KW-0804">Transcription</keyword>
<keyword evidence="4 11" id="KW-0175">Coiled coil</keyword>
<dbReference type="CDD" id="cd00086">
    <property type="entry name" value="homeodomain"/>
    <property type="match status" value="1"/>
</dbReference>
<evidence type="ECO:0000256" key="2">
    <source>
        <dbReference type="ARBA" id="ARBA00006789"/>
    </source>
</evidence>
<dbReference type="InterPro" id="IPR042160">
    <property type="entry name" value="HD-Zip_IV"/>
</dbReference>
<dbReference type="OrthoDB" id="6159439at2759"/>
<feature type="domain" description="Homeobox" evidence="13">
    <location>
        <begin position="96"/>
        <end position="156"/>
    </location>
</feature>
<evidence type="ECO:0000256" key="7">
    <source>
        <dbReference type="ARBA" id="ARBA00023163"/>
    </source>
</evidence>
<evidence type="ECO:0000313" key="15">
    <source>
        <dbReference type="EMBL" id="KAH7423726.1"/>
    </source>
</evidence>
<evidence type="ECO:0000256" key="8">
    <source>
        <dbReference type="ARBA" id="ARBA00023242"/>
    </source>
</evidence>
<feature type="domain" description="START" evidence="14">
    <location>
        <begin position="290"/>
        <end position="527"/>
    </location>
</feature>
<evidence type="ECO:0000256" key="11">
    <source>
        <dbReference type="SAM" id="Coils"/>
    </source>
</evidence>
<evidence type="ECO:0000256" key="1">
    <source>
        <dbReference type="ARBA" id="ARBA00004123"/>
    </source>
</evidence>
<evidence type="ECO:0000256" key="4">
    <source>
        <dbReference type="ARBA" id="ARBA00023054"/>
    </source>
</evidence>
<dbReference type="GO" id="GO:0008289">
    <property type="term" value="F:lipid binding"/>
    <property type="evidence" value="ECO:0007669"/>
    <property type="project" value="InterPro"/>
</dbReference>
<evidence type="ECO:0000256" key="3">
    <source>
        <dbReference type="ARBA" id="ARBA00023015"/>
    </source>
</evidence>
<evidence type="ECO:0000256" key="5">
    <source>
        <dbReference type="ARBA" id="ARBA00023125"/>
    </source>
</evidence>
<keyword evidence="5 9" id="KW-0238">DNA-binding</keyword>
<dbReference type="GO" id="GO:0003677">
    <property type="term" value="F:DNA binding"/>
    <property type="evidence" value="ECO:0007669"/>
    <property type="project" value="UniProtKB-UniRule"/>
</dbReference>
<feature type="compositionally biased region" description="Low complexity" evidence="12">
    <location>
        <begin position="37"/>
        <end position="50"/>
    </location>
</feature>
<dbReference type="FunFam" id="1.10.10.60:FF:000229">
    <property type="entry name" value="Homeobox-leucine zipper protein HDG1"/>
    <property type="match status" value="1"/>
</dbReference>
<feature type="region of interest" description="Disordered" evidence="12">
    <location>
        <begin position="37"/>
        <end position="105"/>
    </location>
</feature>
<evidence type="ECO:0000256" key="12">
    <source>
        <dbReference type="SAM" id="MobiDB-lite"/>
    </source>
</evidence>
<dbReference type="InterPro" id="IPR057993">
    <property type="entry name" value="HD-Zip_IV_C"/>
</dbReference>
<evidence type="ECO:0000259" key="14">
    <source>
        <dbReference type="PROSITE" id="PS50848"/>
    </source>
</evidence>
<evidence type="ECO:0000256" key="9">
    <source>
        <dbReference type="PROSITE-ProRule" id="PRU00108"/>
    </source>
</evidence>
<dbReference type="GO" id="GO:0030154">
    <property type="term" value="P:cell differentiation"/>
    <property type="evidence" value="ECO:0007669"/>
    <property type="project" value="UniProtKB-ARBA"/>
</dbReference>
<dbReference type="Pfam" id="PF00046">
    <property type="entry name" value="Homeodomain"/>
    <property type="match status" value="1"/>
</dbReference>
<gene>
    <name evidence="15" type="ORF">KP509_12G070600</name>
</gene>
<dbReference type="FunFam" id="3.30.530.20:FF:000026">
    <property type="entry name" value="Homeobox-leucine zipper protein GLABRA 2"/>
    <property type="match status" value="1"/>
</dbReference>
<dbReference type="PROSITE" id="PS50071">
    <property type="entry name" value="HOMEOBOX_2"/>
    <property type="match status" value="1"/>
</dbReference>
<comment type="caution">
    <text evidence="15">The sequence shown here is derived from an EMBL/GenBank/DDBJ whole genome shotgun (WGS) entry which is preliminary data.</text>
</comment>
<dbReference type="CDD" id="cd08875">
    <property type="entry name" value="START_ArGLABRA2_like"/>
    <property type="match status" value="1"/>
</dbReference>
<dbReference type="SUPFAM" id="SSF46689">
    <property type="entry name" value="Homeodomain-like"/>
    <property type="match status" value="1"/>
</dbReference>
<evidence type="ECO:0000256" key="10">
    <source>
        <dbReference type="RuleBase" id="RU000682"/>
    </source>
</evidence>
<evidence type="ECO:0000256" key="6">
    <source>
        <dbReference type="ARBA" id="ARBA00023155"/>
    </source>
</evidence>
<feature type="compositionally biased region" description="Low complexity" evidence="12">
    <location>
        <begin position="1"/>
        <end position="15"/>
    </location>
</feature>
<dbReference type="Gene3D" id="3.30.530.20">
    <property type="match status" value="1"/>
</dbReference>
<evidence type="ECO:0000313" key="16">
    <source>
        <dbReference type="Proteomes" id="UP000825935"/>
    </source>
</evidence>
<dbReference type="PROSITE" id="PS50848">
    <property type="entry name" value="START"/>
    <property type="match status" value="1"/>
</dbReference>
<keyword evidence="3" id="KW-0805">Transcription regulation</keyword>
<comment type="subcellular location">
    <subcellularLocation>
        <location evidence="1 9 10">Nucleus</location>
    </subcellularLocation>
</comment>
<dbReference type="OMA" id="ISIQIAM"/>
<feature type="DNA-binding region" description="Homeobox" evidence="9">
    <location>
        <begin position="98"/>
        <end position="157"/>
    </location>
</feature>
<dbReference type="EMBL" id="CM035417">
    <property type="protein sequence ID" value="KAH7423726.1"/>
    <property type="molecule type" value="Genomic_DNA"/>
</dbReference>
<proteinExistence type="inferred from homology"/>
<feature type="region of interest" description="Disordered" evidence="12">
    <location>
        <begin position="1"/>
        <end position="20"/>
    </location>
</feature>
<sequence>MSSSSVDRLSRMSASLMNPSSSFAHLAMDMIPRTMYSSESLASPSPTSGSNGDGIKGKEAASGMSELHTEGKSGSDNNMEGGGSGDDQEPAEGSTQQKKPRYHRHSAFQIQQMESFFKECPHPDEKQRQELGRALKLSPRQVKFWFQNRRTQMKAQHERSENSQLRSENERLRIENITMREAIKHASCPSCGSLSGDLAAVDEHQLRIDNVRLREELQRVSSVAARYFGRPVPTLGLVPPAPALLTTPPPLDLAGSSGGAATLGLLNPVVTDILPGPTVAEVALRPGALTESEKPIVVELAMAALEEFLRMIHSDEPLWMKGGADGSTDILNTDEYYRQFPGGLGPRPFALKSEASRDGGLVIMNGATLVEALMDAEKWMEMFPSIVAKAVTVEVLSPGIGMSPDGALQLMYAELQVLSPLVQTREVYFVRYCKQAVDKVWAVVDVSVDTLRDNPPPSLLRCRRRPSGCLVQDMPNGYSQVTWLEHVEVEEQQSVHPLFRSLANTGLAFGARRWRATLQRHCESLVSLLASNISPRDLGVIQTPEGRRAMLRLAHKMTRRFCSTISASTSNTWLNLSSGNDDVRIMMRENPGDGLLLCAATSTWLPFSRIHVFEFLRHERSRGEWDVLANGAMEKMYHIAEGQHPGNNVSLLRPSGSNPNQGNVIFLQESCTDASGSLIVYAPVDFSTLNMVLQGEDPSRVMPPPSGFVILPDGPENSPSGLLLNELDSQSVGGSILTVSIQIAVTHVPSLGKLNIESVNTISNIIINTVQKIKSALQCMATTGS</sequence>
<dbReference type="Proteomes" id="UP000825935">
    <property type="component" value="Chromosome 12"/>
</dbReference>
<dbReference type="InterPro" id="IPR001356">
    <property type="entry name" value="HD"/>
</dbReference>
<protein>
    <submittedName>
        <fullName evidence="15">Uncharacterized protein</fullName>
    </submittedName>
</protein>
<keyword evidence="6 9" id="KW-0371">Homeobox</keyword>
<keyword evidence="16" id="KW-1185">Reference proteome</keyword>
<dbReference type="SUPFAM" id="SSF55961">
    <property type="entry name" value="Bet v1-like"/>
    <property type="match status" value="2"/>
</dbReference>
<organism evidence="15 16">
    <name type="scientific">Ceratopteris richardii</name>
    <name type="common">Triangle waterfern</name>
    <dbReference type="NCBI Taxonomy" id="49495"/>
    <lineage>
        <taxon>Eukaryota</taxon>
        <taxon>Viridiplantae</taxon>
        <taxon>Streptophyta</taxon>
        <taxon>Embryophyta</taxon>
        <taxon>Tracheophyta</taxon>
        <taxon>Polypodiopsida</taxon>
        <taxon>Polypodiidae</taxon>
        <taxon>Polypodiales</taxon>
        <taxon>Pteridineae</taxon>
        <taxon>Pteridaceae</taxon>
        <taxon>Parkerioideae</taxon>
        <taxon>Ceratopteris</taxon>
    </lineage>
</organism>
<dbReference type="InterPro" id="IPR002913">
    <property type="entry name" value="START_lipid-bd_dom"/>
</dbReference>
<dbReference type="InterPro" id="IPR023393">
    <property type="entry name" value="START-like_dom_sf"/>
</dbReference>